<feature type="compositionally biased region" description="Polar residues" evidence="1">
    <location>
        <begin position="117"/>
        <end position="129"/>
    </location>
</feature>
<feature type="compositionally biased region" description="Low complexity" evidence="1">
    <location>
        <begin position="32"/>
        <end position="69"/>
    </location>
</feature>
<proteinExistence type="predicted"/>
<reference evidence="3" key="1">
    <citation type="journal article" date="2015" name="PLoS Genet.">
        <title>The dynamic genome and transcriptome of the human fungal pathogen Blastomyces and close relative Emmonsia.</title>
        <authorList>
            <person name="Munoz J.F."/>
            <person name="Gauthier G.M."/>
            <person name="Desjardins C.A."/>
            <person name="Gallo J.E."/>
            <person name="Holder J."/>
            <person name="Sullivan T.D."/>
            <person name="Marty A.J."/>
            <person name="Carmen J.C."/>
            <person name="Chen Z."/>
            <person name="Ding L."/>
            <person name="Gujja S."/>
            <person name="Magrini V."/>
            <person name="Misas E."/>
            <person name="Mitreva M."/>
            <person name="Priest M."/>
            <person name="Saif S."/>
            <person name="Whiston E.A."/>
            <person name="Young S."/>
            <person name="Zeng Q."/>
            <person name="Goldman W.E."/>
            <person name="Mardis E.R."/>
            <person name="Taylor J.W."/>
            <person name="McEwen J.G."/>
            <person name="Clay O.K."/>
            <person name="Klein B.S."/>
            <person name="Cuomo C.A."/>
        </authorList>
    </citation>
    <scope>NUCLEOTIDE SEQUENCE [LARGE SCALE GENOMIC DNA]</scope>
    <source>
        <strain evidence="3">UAMH 139</strain>
    </source>
</reference>
<feature type="compositionally biased region" description="Basic residues" evidence="1">
    <location>
        <begin position="103"/>
        <end position="113"/>
    </location>
</feature>
<sequence>MVGFRFPNILHRKSRPRTTGDSSSPAEMAECNSPQQGSQQSDSQNPPGPSTQGSSSPSSQLSSALPSRPGAIAPASPLSSPTSGTITSRTKNASSRNNSKNNNIRRRPASVKRKSSDSTSRARTPTRNTDIPIPTTIHPSTPLPRPSSSSRSRSSTRAQKPHRTRHPSPRKPILKLPTAEVPGDHAQGRIFSPYTSQAATRDNTERNTFITRGDTAKQNDLGEMSPSARRRRNSAPSPMSAINYIISLSKKYNEELYGYEDESEGESEGEDESEGESKSEDGKREGKGKGKSKGTGTGTGTGTSGRSRSSSSHRPKHNNEQKEKKRKREKKKMVRFDHVDVHPYEVERGEESRFRFFSRRAGEGRVEAIGNEGWNENENGSERVGNRGVDVVELEMDLDLREYVMDIPDVIQG</sequence>
<feature type="compositionally biased region" description="Basic and acidic residues" evidence="1">
    <location>
        <begin position="275"/>
        <end position="288"/>
    </location>
</feature>
<feature type="compositionally biased region" description="Polar residues" evidence="1">
    <location>
        <begin position="77"/>
        <end position="86"/>
    </location>
</feature>
<keyword evidence="3" id="KW-1185">Reference proteome</keyword>
<feature type="compositionally biased region" description="Polar residues" evidence="1">
    <location>
        <begin position="193"/>
        <end position="210"/>
    </location>
</feature>
<comment type="caution">
    <text evidence="2">The sequence shown here is derived from an EMBL/GenBank/DDBJ whole genome shotgun (WGS) entry which is preliminary data.</text>
</comment>
<feature type="compositionally biased region" description="Low complexity" evidence="1">
    <location>
        <begin position="87"/>
        <end position="102"/>
    </location>
</feature>
<dbReference type="Proteomes" id="UP000053573">
    <property type="component" value="Unassembled WGS sequence"/>
</dbReference>
<feature type="region of interest" description="Disordered" evidence="1">
    <location>
        <begin position="1"/>
        <end position="238"/>
    </location>
</feature>
<feature type="compositionally biased region" description="Gly residues" evidence="1">
    <location>
        <begin position="293"/>
        <end position="303"/>
    </location>
</feature>
<evidence type="ECO:0000256" key="1">
    <source>
        <dbReference type="SAM" id="MobiDB-lite"/>
    </source>
</evidence>
<feature type="compositionally biased region" description="Acidic residues" evidence="1">
    <location>
        <begin position="258"/>
        <end position="274"/>
    </location>
</feature>
<protein>
    <submittedName>
        <fullName evidence="2">Uncharacterized protein</fullName>
    </submittedName>
</protein>
<dbReference type="OrthoDB" id="4188238at2759"/>
<feature type="compositionally biased region" description="Low complexity" evidence="1">
    <location>
        <begin position="131"/>
        <end position="157"/>
    </location>
</feature>
<organism evidence="2 3">
    <name type="scientific">Blastomyces silverae</name>
    <dbReference type="NCBI Taxonomy" id="2060906"/>
    <lineage>
        <taxon>Eukaryota</taxon>
        <taxon>Fungi</taxon>
        <taxon>Dikarya</taxon>
        <taxon>Ascomycota</taxon>
        <taxon>Pezizomycotina</taxon>
        <taxon>Eurotiomycetes</taxon>
        <taxon>Eurotiomycetidae</taxon>
        <taxon>Onygenales</taxon>
        <taxon>Ajellomycetaceae</taxon>
        <taxon>Blastomyces</taxon>
    </lineage>
</organism>
<evidence type="ECO:0000313" key="3">
    <source>
        <dbReference type="Proteomes" id="UP000053573"/>
    </source>
</evidence>
<accession>A0A0H1BLR7</accession>
<feature type="compositionally biased region" description="Basic residues" evidence="1">
    <location>
        <begin position="159"/>
        <end position="173"/>
    </location>
</feature>
<feature type="compositionally biased region" description="Basic residues" evidence="1">
    <location>
        <begin position="324"/>
        <end position="333"/>
    </location>
</feature>
<dbReference type="EMBL" id="LDEV01000904">
    <property type="protein sequence ID" value="KLJ12449.1"/>
    <property type="molecule type" value="Genomic_DNA"/>
</dbReference>
<name>A0A0H1BLR7_9EURO</name>
<dbReference type="AlphaFoldDB" id="A0A0H1BLR7"/>
<evidence type="ECO:0000313" key="2">
    <source>
        <dbReference type="EMBL" id="KLJ12449.1"/>
    </source>
</evidence>
<feature type="region of interest" description="Disordered" evidence="1">
    <location>
        <begin position="258"/>
        <end position="336"/>
    </location>
</feature>
<gene>
    <name evidence="2" type="ORF">EMPG_12526</name>
</gene>